<dbReference type="EMBL" id="JAOB01000029">
    <property type="protein sequence ID" value="EUA56502.1"/>
    <property type="molecule type" value="Genomic_DNA"/>
</dbReference>
<evidence type="ECO:0000313" key="2">
    <source>
        <dbReference type="EMBL" id="EUA56502.1"/>
    </source>
</evidence>
<dbReference type="AlphaFoldDB" id="X8CJE8"/>
<organism evidence="2">
    <name type="scientific">Mycobacterium xenopi 4042</name>
    <dbReference type="NCBI Taxonomy" id="1299334"/>
    <lineage>
        <taxon>Bacteria</taxon>
        <taxon>Bacillati</taxon>
        <taxon>Actinomycetota</taxon>
        <taxon>Actinomycetes</taxon>
        <taxon>Mycobacteriales</taxon>
        <taxon>Mycobacteriaceae</taxon>
        <taxon>Mycobacterium</taxon>
    </lineage>
</organism>
<protein>
    <submittedName>
        <fullName evidence="2">Uncharacterized protein</fullName>
    </submittedName>
</protein>
<feature type="region of interest" description="Disordered" evidence="1">
    <location>
        <begin position="1"/>
        <end position="37"/>
    </location>
</feature>
<reference evidence="2" key="1">
    <citation type="submission" date="2014-01" db="EMBL/GenBank/DDBJ databases">
        <authorList>
            <person name="Brown-Elliot B."/>
            <person name="Wallace R."/>
            <person name="Lenaerts A."/>
            <person name="Ordway D."/>
            <person name="DeGroote M.A."/>
            <person name="Parker T."/>
            <person name="Sizemore C."/>
            <person name="Tallon L.J."/>
            <person name="Sadzewicz L.K."/>
            <person name="Sengamalay N."/>
            <person name="Fraser C.M."/>
            <person name="Hine E."/>
            <person name="Shefchek K.A."/>
            <person name="Das S.P."/>
            <person name="Tettelin H."/>
        </authorList>
    </citation>
    <scope>NUCLEOTIDE SEQUENCE [LARGE SCALE GENOMIC DNA]</scope>
    <source>
        <strain evidence="2">4042</strain>
    </source>
</reference>
<comment type="caution">
    <text evidence="2">The sequence shown here is derived from an EMBL/GenBank/DDBJ whole genome shotgun (WGS) entry which is preliminary data.</text>
</comment>
<accession>X8CJE8</accession>
<gene>
    <name evidence="2" type="ORF">I553_8550</name>
</gene>
<sequence>MSSWQRFLTDLSDSPPLAPLREPAVPRPVTGRDPAELRDPLTPILAVGAAASAVVGSNVDALLVAG</sequence>
<dbReference type="PATRIC" id="fig|1299334.3.peg.2649"/>
<proteinExistence type="predicted"/>
<evidence type="ECO:0000256" key="1">
    <source>
        <dbReference type="SAM" id="MobiDB-lite"/>
    </source>
</evidence>
<name>X8CJE8_MYCXE</name>